<protein>
    <submittedName>
        <fullName evidence="2">SMI1/KNR4 family protein</fullName>
    </submittedName>
</protein>
<dbReference type="SMART" id="SM00860">
    <property type="entry name" value="SMI1_KNR4"/>
    <property type="match status" value="1"/>
</dbReference>
<dbReference type="InterPro" id="IPR037883">
    <property type="entry name" value="Knr4/Smi1-like_sf"/>
</dbReference>
<feature type="domain" description="Knr4/Smi1-like" evidence="1">
    <location>
        <begin position="75"/>
        <end position="190"/>
    </location>
</feature>
<evidence type="ECO:0000259" key="1">
    <source>
        <dbReference type="SMART" id="SM00860"/>
    </source>
</evidence>
<dbReference type="AlphaFoldDB" id="A0A7J5D2C8"/>
<dbReference type="Pfam" id="PF09346">
    <property type="entry name" value="SMI1_KNR4"/>
    <property type="match status" value="1"/>
</dbReference>
<evidence type="ECO:0000313" key="3">
    <source>
        <dbReference type="Proteomes" id="UP000442990"/>
    </source>
</evidence>
<proteinExistence type="predicted"/>
<reference evidence="2 3" key="1">
    <citation type="submission" date="2019-09" db="EMBL/GenBank/DDBJ databases">
        <title>Isolation and identification of active actinomycetes.</title>
        <authorList>
            <person name="Yu Z."/>
            <person name="Han C."/>
            <person name="Yu B."/>
        </authorList>
    </citation>
    <scope>NUCLEOTIDE SEQUENCE [LARGE SCALE GENOMIC DNA]</scope>
    <source>
        <strain evidence="2 3">NEAU-H2</strain>
    </source>
</reference>
<gene>
    <name evidence="2" type="ORF">F8144_41610</name>
</gene>
<name>A0A7J5D2C8_9ACTN</name>
<dbReference type="InterPro" id="IPR018958">
    <property type="entry name" value="Knr4/Smi1-like_dom"/>
</dbReference>
<sequence>MPRVTGVRWAGRKADRGSRFSVLRLSKCSSDSAHSSGSDLWPVWPSARSAGPAKLLTVWRRAVLEVFPAAGIREPVRASALAGAEERLGRSLPAELKQLLLESDGLLGRTHVDTVWTLDQIVERNLLFWTDESFAQLYMSFDAFLFFGDNGGGDQFAFVQKPERADVFVWEHESDSRRWVARDLQDYLGRSLRTGGDDWYRQW</sequence>
<dbReference type="SUPFAM" id="SSF160631">
    <property type="entry name" value="SMI1/KNR4-like"/>
    <property type="match status" value="1"/>
</dbReference>
<dbReference type="EMBL" id="WBKG01000060">
    <property type="protein sequence ID" value="KAB1977571.1"/>
    <property type="molecule type" value="Genomic_DNA"/>
</dbReference>
<evidence type="ECO:0000313" key="2">
    <source>
        <dbReference type="EMBL" id="KAB1977571.1"/>
    </source>
</evidence>
<dbReference type="Proteomes" id="UP000442990">
    <property type="component" value="Unassembled WGS sequence"/>
</dbReference>
<dbReference type="Gene3D" id="3.40.1580.10">
    <property type="entry name" value="SMI1/KNR4-like"/>
    <property type="match status" value="1"/>
</dbReference>
<keyword evidence="3" id="KW-1185">Reference proteome</keyword>
<organism evidence="2 3">
    <name type="scientific">Streptomyces triticiradicis</name>
    <dbReference type="NCBI Taxonomy" id="2651189"/>
    <lineage>
        <taxon>Bacteria</taxon>
        <taxon>Bacillati</taxon>
        <taxon>Actinomycetota</taxon>
        <taxon>Actinomycetes</taxon>
        <taxon>Kitasatosporales</taxon>
        <taxon>Streptomycetaceae</taxon>
        <taxon>Streptomyces</taxon>
    </lineage>
</organism>
<comment type="caution">
    <text evidence="2">The sequence shown here is derived from an EMBL/GenBank/DDBJ whole genome shotgun (WGS) entry which is preliminary data.</text>
</comment>
<accession>A0A7J5D2C8</accession>